<accession>A0A814AVP1</accession>
<comment type="caution">
    <text evidence="1">The sequence shown here is derived from an EMBL/GenBank/DDBJ whole genome shotgun (WGS) entry which is preliminary data.</text>
</comment>
<evidence type="ECO:0000313" key="1">
    <source>
        <dbReference type="EMBL" id="CAF0919096.1"/>
    </source>
</evidence>
<protein>
    <submittedName>
        <fullName evidence="1">Uncharacterized protein</fullName>
    </submittedName>
</protein>
<organism evidence="1 3">
    <name type="scientific">Didymodactylos carnosus</name>
    <dbReference type="NCBI Taxonomy" id="1234261"/>
    <lineage>
        <taxon>Eukaryota</taxon>
        <taxon>Metazoa</taxon>
        <taxon>Spiralia</taxon>
        <taxon>Gnathifera</taxon>
        <taxon>Rotifera</taxon>
        <taxon>Eurotatoria</taxon>
        <taxon>Bdelloidea</taxon>
        <taxon>Philodinida</taxon>
        <taxon>Philodinidae</taxon>
        <taxon>Didymodactylos</taxon>
    </lineage>
</organism>
<dbReference type="EMBL" id="CAJNOQ010001788">
    <property type="protein sequence ID" value="CAF0919096.1"/>
    <property type="molecule type" value="Genomic_DNA"/>
</dbReference>
<name>A0A814AVP1_9BILA</name>
<gene>
    <name evidence="1" type="ORF">GPM918_LOCUS9554</name>
    <name evidence="2" type="ORF">SRO942_LOCUS9555</name>
</gene>
<keyword evidence="3" id="KW-1185">Reference proteome</keyword>
<proteinExistence type="predicted"/>
<dbReference type="EMBL" id="CAJOBC010001788">
    <property type="protein sequence ID" value="CAF3698746.1"/>
    <property type="molecule type" value="Genomic_DNA"/>
</dbReference>
<sequence>MQNTVARKRVNDILKRAAQSVAVQRARDDLCFTPQLTDKLDYISTNDDIDEKEKNTFIQQVLSSQLTIAFLKSFFLFQQQQPSNTPTLSGKQPDTSTSPLTVFIDHSQSNDLLLYSSSSPLNLPFTPDQNDSTDDEPPPLDNLATDAMDFTIFLFLRPLFFL</sequence>
<dbReference type="Proteomes" id="UP000681722">
    <property type="component" value="Unassembled WGS sequence"/>
</dbReference>
<evidence type="ECO:0000313" key="2">
    <source>
        <dbReference type="EMBL" id="CAF3698746.1"/>
    </source>
</evidence>
<dbReference type="AlphaFoldDB" id="A0A814AVP1"/>
<evidence type="ECO:0000313" key="3">
    <source>
        <dbReference type="Proteomes" id="UP000663829"/>
    </source>
</evidence>
<reference evidence="1" key="1">
    <citation type="submission" date="2021-02" db="EMBL/GenBank/DDBJ databases">
        <authorList>
            <person name="Nowell W R."/>
        </authorList>
    </citation>
    <scope>NUCLEOTIDE SEQUENCE</scope>
</reference>
<dbReference type="Proteomes" id="UP000663829">
    <property type="component" value="Unassembled WGS sequence"/>
</dbReference>